<keyword evidence="6 12" id="KW-0698">rRNA processing</keyword>
<dbReference type="SUPFAM" id="SSF88697">
    <property type="entry name" value="PUA domain-like"/>
    <property type="match status" value="1"/>
</dbReference>
<evidence type="ECO:0000256" key="5">
    <source>
        <dbReference type="ARBA" id="ARBA00022490"/>
    </source>
</evidence>
<dbReference type="NCBIfam" id="TIGR00046">
    <property type="entry name" value="RsmE family RNA methyltransferase"/>
    <property type="match status" value="1"/>
</dbReference>
<feature type="domain" description="Ribosomal RNA small subunit methyltransferase E methyltransferase" evidence="13">
    <location>
        <begin position="90"/>
        <end position="233"/>
    </location>
</feature>
<dbReference type="InterPro" id="IPR006700">
    <property type="entry name" value="RsmE"/>
</dbReference>
<reference evidence="16" key="1">
    <citation type="submission" date="2016-11" db="EMBL/GenBank/DDBJ databases">
        <authorList>
            <person name="Varghese N."/>
            <person name="Submissions S."/>
        </authorList>
    </citation>
    <scope>NUCLEOTIDE SEQUENCE [LARGE SCALE GENOMIC DNA]</scope>
    <source>
        <strain evidence="16">DSM 19514</strain>
    </source>
</reference>
<comment type="similarity">
    <text evidence="2 12">Belongs to the RNA methyltransferase RsmE family.</text>
</comment>
<evidence type="ECO:0000259" key="14">
    <source>
        <dbReference type="Pfam" id="PF20260"/>
    </source>
</evidence>
<dbReference type="EC" id="2.1.1.193" evidence="3 12"/>
<evidence type="ECO:0000256" key="7">
    <source>
        <dbReference type="ARBA" id="ARBA00022603"/>
    </source>
</evidence>
<dbReference type="GO" id="GO:0005737">
    <property type="term" value="C:cytoplasm"/>
    <property type="evidence" value="ECO:0007669"/>
    <property type="project" value="UniProtKB-SubCell"/>
</dbReference>
<evidence type="ECO:0000256" key="12">
    <source>
        <dbReference type="PIRNR" id="PIRNR015601"/>
    </source>
</evidence>
<comment type="catalytic activity">
    <reaction evidence="11 12">
        <text>uridine(1498) in 16S rRNA + S-adenosyl-L-methionine = N(3)-methyluridine(1498) in 16S rRNA + S-adenosyl-L-homocysteine + H(+)</text>
        <dbReference type="Rhea" id="RHEA:42920"/>
        <dbReference type="Rhea" id="RHEA-COMP:10283"/>
        <dbReference type="Rhea" id="RHEA-COMP:10284"/>
        <dbReference type="ChEBI" id="CHEBI:15378"/>
        <dbReference type="ChEBI" id="CHEBI:57856"/>
        <dbReference type="ChEBI" id="CHEBI:59789"/>
        <dbReference type="ChEBI" id="CHEBI:65315"/>
        <dbReference type="ChEBI" id="CHEBI:74502"/>
        <dbReference type="EC" id="2.1.1.193"/>
    </reaction>
</comment>
<evidence type="ECO:0000256" key="1">
    <source>
        <dbReference type="ARBA" id="ARBA00004496"/>
    </source>
</evidence>
<evidence type="ECO:0000259" key="13">
    <source>
        <dbReference type="Pfam" id="PF04452"/>
    </source>
</evidence>
<keyword evidence="16" id="KW-1185">Reference proteome</keyword>
<dbReference type="InterPro" id="IPR029028">
    <property type="entry name" value="Alpha/beta_knot_MTases"/>
</dbReference>
<evidence type="ECO:0000256" key="9">
    <source>
        <dbReference type="ARBA" id="ARBA00022691"/>
    </source>
</evidence>
<evidence type="ECO:0000256" key="11">
    <source>
        <dbReference type="ARBA" id="ARBA00047944"/>
    </source>
</evidence>
<sequence length="244" mass="26711">MSHCCDDPRLYNGGPVFYVGDLLSPKLSGEDAHHLISARRAKPEEEIIIGDGRGSLRLAKIVRISSKRGEGDVDLSLHGPIYFEEEKTPVTTVASYIPKGDRLSYMVEKLAETGLDQLYLISSSLDRRSGKELGASSISRLYRVAHQASMQAKRARPLRFGGVIDPQRCIEVFGPTAALCDFNGTKPSFAYSTWIVGPESGVVDSEFSVLPKIRLTTQVLRVETASVVSAALLVAFREQLIKEG</sequence>
<gene>
    <name evidence="15" type="ORF">SAMN02745225_01098</name>
</gene>
<dbReference type="InterPro" id="IPR029026">
    <property type="entry name" value="tRNA_m1G_MTases_N"/>
</dbReference>
<evidence type="ECO:0000256" key="3">
    <source>
        <dbReference type="ARBA" id="ARBA00012328"/>
    </source>
</evidence>
<comment type="function">
    <text evidence="10 12">Specifically methylates the N3 position of the uracil ring of uridine 1498 (m3U1498) in 16S rRNA. Acts on the fully assembled 30S ribosomal subunit.</text>
</comment>
<dbReference type="InterPro" id="IPR015947">
    <property type="entry name" value="PUA-like_sf"/>
</dbReference>
<dbReference type="PIRSF" id="PIRSF015601">
    <property type="entry name" value="MTase_slr0722"/>
    <property type="match status" value="1"/>
</dbReference>
<keyword evidence="9 12" id="KW-0949">S-adenosyl-L-methionine</keyword>
<name>A0A1M4UUC8_9ACTN</name>
<dbReference type="EMBL" id="FQUL01000012">
    <property type="protein sequence ID" value="SHE60361.1"/>
    <property type="molecule type" value="Genomic_DNA"/>
</dbReference>
<dbReference type="PANTHER" id="PTHR30027:SF3">
    <property type="entry name" value="16S RRNA (URACIL(1498)-N(3))-METHYLTRANSFERASE"/>
    <property type="match status" value="1"/>
</dbReference>
<evidence type="ECO:0000313" key="15">
    <source>
        <dbReference type="EMBL" id="SHE60361.1"/>
    </source>
</evidence>
<dbReference type="PANTHER" id="PTHR30027">
    <property type="entry name" value="RIBOSOMAL RNA SMALL SUBUNIT METHYLTRANSFERASE E"/>
    <property type="match status" value="1"/>
</dbReference>
<protein>
    <recommendedName>
        <fullName evidence="4 12">Ribosomal RNA small subunit methyltransferase E</fullName>
        <ecNumber evidence="3 12">2.1.1.193</ecNumber>
    </recommendedName>
</protein>
<evidence type="ECO:0000256" key="6">
    <source>
        <dbReference type="ARBA" id="ARBA00022552"/>
    </source>
</evidence>
<dbReference type="Proteomes" id="UP000184295">
    <property type="component" value="Unassembled WGS sequence"/>
</dbReference>
<dbReference type="GO" id="GO:0070475">
    <property type="term" value="P:rRNA base methylation"/>
    <property type="evidence" value="ECO:0007669"/>
    <property type="project" value="TreeGrafter"/>
</dbReference>
<dbReference type="InterPro" id="IPR046887">
    <property type="entry name" value="RsmE_PUA-like"/>
</dbReference>
<dbReference type="InterPro" id="IPR046886">
    <property type="entry name" value="RsmE_MTase_dom"/>
</dbReference>
<accession>A0A1M4UUC8</accession>
<dbReference type="Pfam" id="PF04452">
    <property type="entry name" value="Methyltrans_RNA"/>
    <property type="match status" value="1"/>
</dbReference>
<keyword evidence="7 12" id="KW-0489">Methyltransferase</keyword>
<evidence type="ECO:0000256" key="8">
    <source>
        <dbReference type="ARBA" id="ARBA00022679"/>
    </source>
</evidence>
<evidence type="ECO:0000313" key="16">
    <source>
        <dbReference type="Proteomes" id="UP000184295"/>
    </source>
</evidence>
<dbReference type="GO" id="GO:0070042">
    <property type="term" value="F:rRNA (uridine-N3-)-methyltransferase activity"/>
    <property type="evidence" value="ECO:0007669"/>
    <property type="project" value="TreeGrafter"/>
</dbReference>
<keyword evidence="5 12" id="KW-0963">Cytoplasm</keyword>
<organism evidence="15 16">
    <name type="scientific">Ferrithrix thermotolerans DSM 19514</name>
    <dbReference type="NCBI Taxonomy" id="1121881"/>
    <lineage>
        <taxon>Bacteria</taxon>
        <taxon>Bacillati</taxon>
        <taxon>Actinomycetota</taxon>
        <taxon>Acidimicrobiia</taxon>
        <taxon>Acidimicrobiales</taxon>
        <taxon>Acidimicrobiaceae</taxon>
        <taxon>Ferrithrix</taxon>
    </lineage>
</organism>
<dbReference type="Pfam" id="PF20260">
    <property type="entry name" value="PUA_4"/>
    <property type="match status" value="1"/>
</dbReference>
<dbReference type="STRING" id="1121881.SAMN02745225_01098"/>
<evidence type="ECO:0000256" key="10">
    <source>
        <dbReference type="ARBA" id="ARBA00025699"/>
    </source>
</evidence>
<feature type="domain" description="Ribosomal RNA small subunit methyltransferase E PUA-like" evidence="14">
    <location>
        <begin position="27"/>
        <end position="68"/>
    </location>
</feature>
<comment type="subcellular location">
    <subcellularLocation>
        <location evidence="1 12">Cytoplasm</location>
    </subcellularLocation>
</comment>
<dbReference type="Gene3D" id="3.40.1280.10">
    <property type="match status" value="1"/>
</dbReference>
<evidence type="ECO:0000256" key="4">
    <source>
        <dbReference type="ARBA" id="ARBA00013673"/>
    </source>
</evidence>
<proteinExistence type="inferred from homology"/>
<evidence type="ECO:0000256" key="2">
    <source>
        <dbReference type="ARBA" id="ARBA00005528"/>
    </source>
</evidence>
<keyword evidence="8 12" id="KW-0808">Transferase</keyword>
<dbReference type="AlphaFoldDB" id="A0A1M4UUC8"/>
<dbReference type="SUPFAM" id="SSF75217">
    <property type="entry name" value="alpha/beta knot"/>
    <property type="match status" value="1"/>
</dbReference>